<dbReference type="PANTHER" id="PTHR10540">
    <property type="entry name" value="EUKARYOTIC TRANSLATION INITIATION FACTOR 3 SUBUNIT F-RELATED"/>
    <property type="match status" value="1"/>
</dbReference>
<dbReference type="FunFam" id="3.40.140.10:FF:000017">
    <property type="entry name" value="COP9 signalosome complex subunit 6"/>
    <property type="match status" value="1"/>
</dbReference>
<dbReference type="Pfam" id="PF13012">
    <property type="entry name" value="MitMem_reg"/>
    <property type="match status" value="1"/>
</dbReference>
<feature type="domain" description="MPN" evidence="8">
    <location>
        <begin position="50"/>
        <end position="185"/>
    </location>
</feature>
<dbReference type="InParanoid" id="A0A6J2XJX4"/>
<dbReference type="GO" id="GO:0008180">
    <property type="term" value="C:COP9 signalosome"/>
    <property type="evidence" value="ECO:0007669"/>
    <property type="project" value="UniProtKB-UniRule"/>
</dbReference>
<sequence>MSNTNQTKETMEVESMDTSTSAAADPKQSMDTSETGKNVMAVGATGSVTCSLHPLVIMNVSEHWTRTRAQSDGQAPAVFGALIGKQKGRNIEIMNSFELVFSIIGEDVVIDRDYYNMKEEQFKQVFSDMDFIGWYTTGDAPNNSDIKVHKQICEINESPILLKLNPYDKNIDHLPVSLYESVIDLVNGEATVLFVTLTYTLATEEAERIGVDHVARMSSTDSGESSLVAEHLTAQHSAIKMLHSRVRLVLEYMKAVQNGDLPRNNEILREAYSLCHRLPVVQGPRFRQDFYNQCNDVGLMTYLGALTKSCNDLNQFVNKFNVLYERQGLGRRMRGIFF</sequence>
<evidence type="ECO:0000256" key="4">
    <source>
        <dbReference type="ARBA" id="ARBA00022790"/>
    </source>
</evidence>
<dbReference type="FunCoup" id="A0A6J2XJX4">
    <property type="interactions" value="2031"/>
</dbReference>
<evidence type="ECO:0000256" key="3">
    <source>
        <dbReference type="ARBA" id="ARBA00022490"/>
    </source>
</evidence>
<organism evidence="9 10">
    <name type="scientific">Sitophilus oryzae</name>
    <name type="common">Rice weevil</name>
    <name type="synonym">Curculio oryzae</name>
    <dbReference type="NCBI Taxonomy" id="7048"/>
    <lineage>
        <taxon>Eukaryota</taxon>
        <taxon>Metazoa</taxon>
        <taxon>Ecdysozoa</taxon>
        <taxon>Arthropoda</taxon>
        <taxon>Hexapoda</taxon>
        <taxon>Insecta</taxon>
        <taxon>Pterygota</taxon>
        <taxon>Neoptera</taxon>
        <taxon>Endopterygota</taxon>
        <taxon>Coleoptera</taxon>
        <taxon>Polyphaga</taxon>
        <taxon>Cucujiformia</taxon>
        <taxon>Curculionidae</taxon>
        <taxon>Dryophthorinae</taxon>
        <taxon>Sitophilus</taxon>
    </lineage>
</organism>
<dbReference type="GO" id="GO:0005737">
    <property type="term" value="C:cytoplasm"/>
    <property type="evidence" value="ECO:0007669"/>
    <property type="project" value="UniProtKB-SubCell"/>
</dbReference>
<dbReference type="GO" id="GO:0008237">
    <property type="term" value="F:metallopeptidase activity"/>
    <property type="evidence" value="ECO:0007669"/>
    <property type="project" value="InterPro"/>
</dbReference>
<dbReference type="Pfam" id="PF01398">
    <property type="entry name" value="JAB"/>
    <property type="match status" value="1"/>
</dbReference>
<accession>A0A6J2XJX4</accession>
<evidence type="ECO:0000256" key="1">
    <source>
        <dbReference type="ARBA" id="ARBA00010893"/>
    </source>
</evidence>
<dbReference type="PANTHER" id="PTHR10540:SF8">
    <property type="entry name" value="COP9 SIGNALOSOME COMPLEX SUBUNIT 6"/>
    <property type="match status" value="1"/>
</dbReference>
<dbReference type="GeneID" id="115878760"/>
<evidence type="ECO:0000256" key="6">
    <source>
        <dbReference type="RuleBase" id="RU367006"/>
    </source>
</evidence>
<protein>
    <recommendedName>
        <fullName evidence="2 6">COP9 signalosome complex subunit 6</fullName>
    </recommendedName>
</protein>
<comment type="similarity">
    <text evidence="1 6">Belongs to the peptidase M67A family. CSN6 subfamily.</text>
</comment>
<dbReference type="RefSeq" id="XP_030751210.1">
    <property type="nucleotide sequence ID" value="XM_030895350.1"/>
</dbReference>
<dbReference type="InterPro" id="IPR024969">
    <property type="entry name" value="EIF3F/CSN6-like_C"/>
</dbReference>
<dbReference type="Proteomes" id="UP000504635">
    <property type="component" value="Unplaced"/>
</dbReference>
<dbReference type="SMART" id="SM00232">
    <property type="entry name" value="JAB_MPN"/>
    <property type="match status" value="1"/>
</dbReference>
<evidence type="ECO:0000256" key="5">
    <source>
        <dbReference type="ARBA" id="ARBA00023242"/>
    </source>
</evidence>
<keyword evidence="3 6" id="KW-0963">Cytoplasm</keyword>
<keyword evidence="5 6" id="KW-0539">Nucleus</keyword>
<dbReference type="CTD" id="42661"/>
<comment type="subcellular location">
    <subcellularLocation>
        <location evidence="6">Cytoplasm</location>
    </subcellularLocation>
    <subcellularLocation>
        <location evidence="6">Nucleus</location>
    </subcellularLocation>
</comment>
<dbReference type="KEGG" id="soy:115878760"/>
<dbReference type="PROSITE" id="PS50249">
    <property type="entry name" value="MPN"/>
    <property type="match status" value="1"/>
</dbReference>
<dbReference type="GO" id="GO:0000338">
    <property type="term" value="P:protein deneddylation"/>
    <property type="evidence" value="ECO:0007669"/>
    <property type="project" value="InterPro"/>
</dbReference>
<comment type="function">
    <text evidence="6">Component of the COP9 signalosome complex (CSN), a complex involved in various cellular and developmental processes.</text>
</comment>
<evidence type="ECO:0000256" key="2">
    <source>
        <dbReference type="ARBA" id="ARBA00014871"/>
    </source>
</evidence>
<dbReference type="OrthoDB" id="1378at2759"/>
<feature type="region of interest" description="Disordered" evidence="7">
    <location>
        <begin position="1"/>
        <end position="35"/>
    </location>
</feature>
<gene>
    <name evidence="10" type="primary">LOC115878760</name>
</gene>
<evidence type="ECO:0000313" key="10">
    <source>
        <dbReference type="RefSeq" id="XP_030751210.1"/>
    </source>
</evidence>
<dbReference type="InterPro" id="IPR000555">
    <property type="entry name" value="JAMM/MPN+_dom"/>
</dbReference>
<dbReference type="CDD" id="cd08063">
    <property type="entry name" value="MPN_CSN6"/>
    <property type="match status" value="1"/>
</dbReference>
<keyword evidence="9" id="KW-1185">Reference proteome</keyword>
<proteinExistence type="inferred from homology"/>
<dbReference type="AlphaFoldDB" id="A0A6J2XJX4"/>
<reference evidence="10" key="1">
    <citation type="submission" date="2025-08" db="UniProtKB">
        <authorList>
            <consortium name="RefSeq"/>
        </authorList>
    </citation>
    <scope>IDENTIFICATION</scope>
    <source>
        <tissue evidence="10">Gonads</tissue>
    </source>
</reference>
<evidence type="ECO:0000313" key="9">
    <source>
        <dbReference type="Proteomes" id="UP000504635"/>
    </source>
</evidence>
<dbReference type="Gene3D" id="3.40.140.10">
    <property type="entry name" value="Cytidine Deaminase, domain 2"/>
    <property type="match status" value="1"/>
</dbReference>
<evidence type="ECO:0000259" key="8">
    <source>
        <dbReference type="PROSITE" id="PS50249"/>
    </source>
</evidence>
<dbReference type="InterPro" id="IPR033859">
    <property type="entry name" value="MPN_CSN6"/>
</dbReference>
<name>A0A6J2XJX4_SITOR</name>
<dbReference type="InterPro" id="IPR037518">
    <property type="entry name" value="MPN"/>
</dbReference>
<keyword evidence="4 6" id="KW-0736">Signalosome</keyword>
<evidence type="ECO:0000256" key="7">
    <source>
        <dbReference type="SAM" id="MobiDB-lite"/>
    </source>
</evidence>